<evidence type="ECO:0000256" key="1">
    <source>
        <dbReference type="ARBA" id="ARBA00010617"/>
    </source>
</evidence>
<evidence type="ECO:0000256" key="6">
    <source>
        <dbReference type="ARBA" id="ARBA00023033"/>
    </source>
</evidence>
<evidence type="ECO:0000313" key="8">
    <source>
        <dbReference type="EMBL" id="MFF3569135.1"/>
    </source>
</evidence>
<sequence length="398" mass="45157">MDLPFIDFADPEYLSDPVRVLQRARQQSWLARTSVFELQVLSHRIAAEMMRNRMLDGPGAEIYHGQGFTPLMSKYAREGMLPLIPEPPHDRIRNVLRRGFNPRMILGQRKMMQDLAIELVDSFSASGRCDLVSDFSHHYPITVVCRLMGIPPQDIDLFNRRTTDLSLLGRFPIDPWVSRIDAALSGLYDYFRELVRQRQEEPGEDFVSAIIEAQTVEETLTEDEMFGALVNLLFAGQDTTRFQFSWLIYQLLTHPRQWERLIADPGLAQNAIEESMRHTPSQRIVLRRAVRDVEFGDVVFRTGTLIGINTLATNMDPEVFDSPEIFDIGRSNASKQQIFGGGAHACLGQVLARVEMTEALQVFAERFPKMDIAGEVHFTPSPVLLGPEQLPLRLGTSA</sequence>
<evidence type="ECO:0000256" key="7">
    <source>
        <dbReference type="RuleBase" id="RU000461"/>
    </source>
</evidence>
<keyword evidence="6 7" id="KW-0503">Monooxygenase</keyword>
<dbReference type="Gene3D" id="1.10.630.10">
    <property type="entry name" value="Cytochrome P450"/>
    <property type="match status" value="1"/>
</dbReference>
<dbReference type="InterPro" id="IPR036396">
    <property type="entry name" value="Cyt_P450_sf"/>
</dbReference>
<dbReference type="InterPro" id="IPR001128">
    <property type="entry name" value="Cyt_P450"/>
</dbReference>
<evidence type="ECO:0000256" key="4">
    <source>
        <dbReference type="ARBA" id="ARBA00023002"/>
    </source>
</evidence>
<dbReference type="InterPro" id="IPR017972">
    <property type="entry name" value="Cyt_P450_CS"/>
</dbReference>
<dbReference type="PANTHER" id="PTHR46696:SF1">
    <property type="entry name" value="CYTOCHROME P450 YJIB-RELATED"/>
    <property type="match status" value="1"/>
</dbReference>
<comment type="similarity">
    <text evidence="1 7">Belongs to the cytochrome P450 family.</text>
</comment>
<name>A0ABW6S120_9NOCA</name>
<gene>
    <name evidence="8" type="ORF">ACFYXQ_15285</name>
</gene>
<evidence type="ECO:0000256" key="2">
    <source>
        <dbReference type="ARBA" id="ARBA00022617"/>
    </source>
</evidence>
<organism evidence="8 9">
    <name type="scientific">Nocardia jiangxiensis</name>
    <dbReference type="NCBI Taxonomy" id="282685"/>
    <lineage>
        <taxon>Bacteria</taxon>
        <taxon>Bacillati</taxon>
        <taxon>Actinomycetota</taxon>
        <taxon>Actinomycetes</taxon>
        <taxon>Mycobacteriales</taxon>
        <taxon>Nocardiaceae</taxon>
        <taxon>Nocardia</taxon>
    </lineage>
</organism>
<reference evidence="8 9" key="1">
    <citation type="submission" date="2024-10" db="EMBL/GenBank/DDBJ databases">
        <title>The Natural Products Discovery Center: Release of the First 8490 Sequenced Strains for Exploring Actinobacteria Biosynthetic Diversity.</title>
        <authorList>
            <person name="Kalkreuter E."/>
            <person name="Kautsar S.A."/>
            <person name="Yang D."/>
            <person name="Bader C.D."/>
            <person name="Teijaro C.N."/>
            <person name="Fluegel L."/>
            <person name="Davis C.M."/>
            <person name="Simpson J.R."/>
            <person name="Lauterbach L."/>
            <person name="Steele A.D."/>
            <person name="Gui C."/>
            <person name="Meng S."/>
            <person name="Li G."/>
            <person name="Viehrig K."/>
            <person name="Ye F."/>
            <person name="Su P."/>
            <person name="Kiefer A.F."/>
            <person name="Nichols A."/>
            <person name="Cepeda A.J."/>
            <person name="Yan W."/>
            <person name="Fan B."/>
            <person name="Jiang Y."/>
            <person name="Adhikari A."/>
            <person name="Zheng C.-J."/>
            <person name="Schuster L."/>
            <person name="Cowan T.M."/>
            <person name="Smanski M.J."/>
            <person name="Chevrette M.G."/>
            <person name="De Carvalho L.P.S."/>
            <person name="Shen B."/>
        </authorList>
    </citation>
    <scope>NUCLEOTIDE SEQUENCE [LARGE SCALE GENOMIC DNA]</scope>
    <source>
        <strain evidence="8 9">NPDC002593</strain>
    </source>
</reference>
<dbReference type="PRINTS" id="PR00359">
    <property type="entry name" value="BP450"/>
</dbReference>
<dbReference type="Pfam" id="PF00067">
    <property type="entry name" value="p450"/>
    <property type="match status" value="1"/>
</dbReference>
<accession>A0ABW6S120</accession>
<keyword evidence="4 7" id="KW-0560">Oxidoreductase</keyword>
<keyword evidence="5 7" id="KW-0408">Iron</keyword>
<dbReference type="PRINTS" id="PR00385">
    <property type="entry name" value="P450"/>
</dbReference>
<evidence type="ECO:0000256" key="5">
    <source>
        <dbReference type="ARBA" id="ARBA00023004"/>
    </source>
</evidence>
<proteinExistence type="inferred from homology"/>
<protein>
    <submittedName>
        <fullName evidence="8">Cytochrome P450</fullName>
    </submittedName>
</protein>
<dbReference type="EMBL" id="JBIAQY010000004">
    <property type="protein sequence ID" value="MFF3569135.1"/>
    <property type="molecule type" value="Genomic_DNA"/>
</dbReference>
<evidence type="ECO:0000256" key="3">
    <source>
        <dbReference type="ARBA" id="ARBA00022723"/>
    </source>
</evidence>
<keyword evidence="2 7" id="KW-0349">Heme</keyword>
<dbReference type="RefSeq" id="WP_387403878.1">
    <property type="nucleotide sequence ID" value="NZ_JBIAQY010000004.1"/>
</dbReference>
<comment type="caution">
    <text evidence="8">The sequence shown here is derived from an EMBL/GenBank/DDBJ whole genome shotgun (WGS) entry which is preliminary data.</text>
</comment>
<dbReference type="PROSITE" id="PS00086">
    <property type="entry name" value="CYTOCHROME_P450"/>
    <property type="match status" value="1"/>
</dbReference>
<dbReference type="InterPro" id="IPR002397">
    <property type="entry name" value="Cyt_P450_B"/>
</dbReference>
<keyword evidence="9" id="KW-1185">Reference proteome</keyword>
<evidence type="ECO:0000313" key="9">
    <source>
        <dbReference type="Proteomes" id="UP001601992"/>
    </source>
</evidence>
<dbReference type="SUPFAM" id="SSF48264">
    <property type="entry name" value="Cytochrome P450"/>
    <property type="match status" value="1"/>
</dbReference>
<keyword evidence="3 7" id="KW-0479">Metal-binding</keyword>
<dbReference type="Proteomes" id="UP001601992">
    <property type="component" value="Unassembled WGS sequence"/>
</dbReference>
<dbReference type="PANTHER" id="PTHR46696">
    <property type="entry name" value="P450, PUTATIVE (EUROFUNG)-RELATED"/>
    <property type="match status" value="1"/>
</dbReference>